<dbReference type="AlphaFoldDB" id="A0A915PJJ3"/>
<accession>A0A915PJJ3</accession>
<keyword evidence="1" id="KW-1185">Reference proteome</keyword>
<sequence length="76" mass="8365">MTTKPMNSSGRNGKSGNQLTLINDNLTDELIVKSISDNTDYNDNTTTTLLVDIPIIVTTYNFEEIQLLINGPCSMV</sequence>
<dbReference type="Proteomes" id="UP000887581">
    <property type="component" value="Unplaced"/>
</dbReference>
<proteinExistence type="predicted"/>
<dbReference type="WBParaSite" id="sdigi.contig1082.g10168.t1">
    <property type="protein sequence ID" value="sdigi.contig1082.g10168.t1"/>
    <property type="gene ID" value="sdigi.contig1082.g10168"/>
</dbReference>
<reference evidence="2" key="1">
    <citation type="submission" date="2022-11" db="UniProtKB">
        <authorList>
            <consortium name="WormBaseParasite"/>
        </authorList>
    </citation>
    <scope>IDENTIFICATION</scope>
</reference>
<evidence type="ECO:0000313" key="2">
    <source>
        <dbReference type="WBParaSite" id="sdigi.contig1082.g10168.t1"/>
    </source>
</evidence>
<evidence type="ECO:0000313" key="1">
    <source>
        <dbReference type="Proteomes" id="UP000887581"/>
    </source>
</evidence>
<protein>
    <submittedName>
        <fullName evidence="2">Uncharacterized protein</fullName>
    </submittedName>
</protein>
<name>A0A915PJJ3_9BILA</name>
<organism evidence="1 2">
    <name type="scientific">Setaria digitata</name>
    <dbReference type="NCBI Taxonomy" id="48799"/>
    <lineage>
        <taxon>Eukaryota</taxon>
        <taxon>Metazoa</taxon>
        <taxon>Ecdysozoa</taxon>
        <taxon>Nematoda</taxon>
        <taxon>Chromadorea</taxon>
        <taxon>Rhabditida</taxon>
        <taxon>Spirurina</taxon>
        <taxon>Spiruromorpha</taxon>
        <taxon>Filarioidea</taxon>
        <taxon>Setariidae</taxon>
        <taxon>Setaria</taxon>
    </lineage>
</organism>